<keyword evidence="2" id="KW-0830">Ubiquinone</keyword>
<reference evidence="2 3" key="3">
    <citation type="submission" date="2019-11" db="EMBL/GenBank/DDBJ databases">
        <title>A de novo genome assembly of a pear dwarfing rootstock.</title>
        <authorList>
            <person name="Wang F."/>
            <person name="Wang J."/>
            <person name="Li S."/>
            <person name="Zhang Y."/>
            <person name="Fang M."/>
            <person name="Ma L."/>
            <person name="Zhao Y."/>
            <person name="Jiang S."/>
        </authorList>
    </citation>
    <scope>NUCLEOTIDE SEQUENCE [LARGE SCALE GENOMIC DNA]</scope>
    <source>
        <strain evidence="2">S2</strain>
        <tissue evidence="2">Leaf</tissue>
    </source>
</reference>
<name>A0A5N5I1I6_9ROSA</name>
<feature type="transmembrane region" description="Helical" evidence="1">
    <location>
        <begin position="23"/>
        <end position="44"/>
    </location>
</feature>
<keyword evidence="1" id="KW-0472">Membrane</keyword>
<dbReference type="AlphaFoldDB" id="A0A5N5I1I6"/>
<keyword evidence="1" id="KW-0812">Transmembrane</keyword>
<comment type="caution">
    <text evidence="2">The sequence shown here is derived from an EMBL/GenBank/DDBJ whole genome shotgun (WGS) entry which is preliminary data.</text>
</comment>
<keyword evidence="1" id="KW-1133">Transmembrane helix</keyword>
<evidence type="ECO:0000256" key="1">
    <source>
        <dbReference type="SAM" id="Phobius"/>
    </source>
</evidence>
<sequence length="88" mass="10003">MRSSTKKVCRVPAFTPARVATPPYYLCLPFMAMLLVAIPRVALVSLNMWVRSVRCYLLEGEIHLLSISEVWVPGESRCDRGVQFQCFP</sequence>
<protein>
    <submittedName>
        <fullName evidence="2">Succinate dehydrogenase [ubiquinone] iron-sulfur subunit 3</fullName>
    </submittedName>
</protein>
<dbReference type="EMBL" id="SMOL01000120">
    <property type="protein sequence ID" value="KAB2632321.1"/>
    <property type="molecule type" value="Genomic_DNA"/>
</dbReference>
<proteinExistence type="predicted"/>
<keyword evidence="3" id="KW-1185">Reference proteome</keyword>
<evidence type="ECO:0000313" key="3">
    <source>
        <dbReference type="Proteomes" id="UP000327157"/>
    </source>
</evidence>
<dbReference type="Proteomes" id="UP000327157">
    <property type="component" value="Chromosome 6"/>
</dbReference>
<organism evidence="2 3">
    <name type="scientific">Pyrus ussuriensis x Pyrus communis</name>
    <dbReference type="NCBI Taxonomy" id="2448454"/>
    <lineage>
        <taxon>Eukaryota</taxon>
        <taxon>Viridiplantae</taxon>
        <taxon>Streptophyta</taxon>
        <taxon>Embryophyta</taxon>
        <taxon>Tracheophyta</taxon>
        <taxon>Spermatophyta</taxon>
        <taxon>Magnoliopsida</taxon>
        <taxon>eudicotyledons</taxon>
        <taxon>Gunneridae</taxon>
        <taxon>Pentapetalae</taxon>
        <taxon>rosids</taxon>
        <taxon>fabids</taxon>
        <taxon>Rosales</taxon>
        <taxon>Rosaceae</taxon>
        <taxon>Amygdaloideae</taxon>
        <taxon>Maleae</taxon>
        <taxon>Pyrus</taxon>
    </lineage>
</organism>
<reference evidence="3" key="2">
    <citation type="submission" date="2019-10" db="EMBL/GenBank/DDBJ databases">
        <title>A de novo genome assembly of a pear dwarfing rootstock.</title>
        <authorList>
            <person name="Wang F."/>
            <person name="Wang J."/>
            <person name="Li S."/>
            <person name="Zhang Y."/>
            <person name="Fang M."/>
            <person name="Ma L."/>
            <person name="Zhao Y."/>
            <person name="Jiang S."/>
        </authorList>
    </citation>
    <scope>NUCLEOTIDE SEQUENCE [LARGE SCALE GENOMIC DNA]</scope>
</reference>
<gene>
    <name evidence="2" type="ORF">D8674_028568</name>
</gene>
<accession>A0A5N5I1I6</accession>
<reference evidence="2 3" key="1">
    <citation type="submission" date="2019-09" db="EMBL/GenBank/DDBJ databases">
        <authorList>
            <person name="Ou C."/>
        </authorList>
    </citation>
    <scope>NUCLEOTIDE SEQUENCE [LARGE SCALE GENOMIC DNA]</scope>
    <source>
        <strain evidence="2">S2</strain>
        <tissue evidence="2">Leaf</tissue>
    </source>
</reference>
<evidence type="ECO:0000313" key="2">
    <source>
        <dbReference type="EMBL" id="KAB2632321.1"/>
    </source>
</evidence>